<evidence type="ECO:0000259" key="1">
    <source>
        <dbReference type="Pfam" id="PF07238"/>
    </source>
</evidence>
<dbReference type="eggNOG" id="COG5581">
    <property type="taxonomic scope" value="Bacteria"/>
</dbReference>
<dbReference type="RefSeq" id="WP_013778313.1">
    <property type="nucleotide sequence ID" value="NC_015519.1"/>
</dbReference>
<reference evidence="4" key="1">
    <citation type="journal article" date="2013" name="Genome Announc.">
        <title>First genome sequence of a syntrophic acetate-oxidizing bacterium, Tepidanaerobacter acetatoxydans strain Re1.</title>
        <authorList>
            <person name="Manzoor S."/>
            <person name="Bongcam-Rudloff E."/>
            <person name="Schnurer A."/>
            <person name="Muller B."/>
        </authorList>
    </citation>
    <scope>NUCLEOTIDE SEQUENCE [LARGE SCALE GENOMIC DNA]</scope>
    <source>
        <strain evidence="4">Re1</strain>
    </source>
</reference>
<protein>
    <submittedName>
        <fullName evidence="3">Type IV pilus assembly PilZ</fullName>
    </submittedName>
</protein>
<sequence>MSDSFLEIGTKVTLGIQRENAECFFPSKVEDIISDRIVLGMPIKEGRTFFVGLDEKINVYFPQKGSFYCLEGLIEDKKYDPIPVITIYPICLPYKKQKRSYFRLKISLKTYVKSSDFDEWIKVYTRDISAGGAKFSYPSLIKEGSIIEVAFPDILPEMSLTSRVLRTEKNRDRHINTYDVAVEFIEIDESICDKIVKFIFAKQREFMEKGVDDL</sequence>
<dbReference type="HOGENOM" id="CLU_086342_0_1_9"/>
<dbReference type="InterPro" id="IPR009875">
    <property type="entry name" value="PilZ_domain"/>
</dbReference>
<feature type="domain" description="PilZ" evidence="1">
    <location>
        <begin position="97"/>
        <end position="201"/>
    </location>
</feature>
<feature type="domain" description="Type III secretion system flagellar brake protein YcgR PilZN" evidence="2">
    <location>
        <begin position="7"/>
        <end position="89"/>
    </location>
</feature>
<dbReference type="KEGG" id="tep:TepRe1_1244"/>
<dbReference type="InterPro" id="IPR009926">
    <property type="entry name" value="T3SS_YcgR_PilZN"/>
</dbReference>
<dbReference type="KEGG" id="tae:TepiRe1_1354"/>
<dbReference type="Proteomes" id="UP000010802">
    <property type="component" value="Chromosome"/>
</dbReference>
<dbReference type="Gene3D" id="2.40.10.220">
    <property type="entry name" value="predicted glycosyltransferase like domains"/>
    <property type="match status" value="1"/>
</dbReference>
<dbReference type="OrthoDB" id="9783080at2"/>
<evidence type="ECO:0000259" key="2">
    <source>
        <dbReference type="Pfam" id="PF12945"/>
    </source>
</evidence>
<gene>
    <name evidence="3" type="ordered locus">TEPIRE1_1354</name>
</gene>
<dbReference type="EMBL" id="HF563609">
    <property type="protein sequence ID" value="CCP26088.1"/>
    <property type="molecule type" value="Genomic_DNA"/>
</dbReference>
<dbReference type="AlphaFoldDB" id="F4LTR0"/>
<evidence type="ECO:0000313" key="3">
    <source>
        <dbReference type="EMBL" id="CCP26088.1"/>
    </source>
</evidence>
<dbReference type="PATRIC" id="fig|1209989.3.peg.1511"/>
<name>F4LTR0_TEPAE</name>
<dbReference type="Pfam" id="PF12945">
    <property type="entry name" value="PilZNR"/>
    <property type="match status" value="1"/>
</dbReference>
<dbReference type="Pfam" id="PF07238">
    <property type="entry name" value="PilZ"/>
    <property type="match status" value="1"/>
</dbReference>
<evidence type="ECO:0000313" key="4">
    <source>
        <dbReference type="Proteomes" id="UP000010802"/>
    </source>
</evidence>
<accession>F4LTR0</accession>
<dbReference type="GO" id="GO:0035438">
    <property type="term" value="F:cyclic-di-GMP binding"/>
    <property type="evidence" value="ECO:0007669"/>
    <property type="project" value="InterPro"/>
</dbReference>
<accession>L0S2H9</accession>
<dbReference type="SUPFAM" id="SSF141371">
    <property type="entry name" value="PilZ domain-like"/>
    <property type="match status" value="1"/>
</dbReference>
<keyword evidence="4" id="KW-1185">Reference proteome</keyword>
<dbReference type="STRING" id="1209989.TepRe1_1244"/>
<organism evidence="3 4">
    <name type="scientific">Tepidanaerobacter acetatoxydans (strain DSM 21804 / JCM 16047 / Re1)</name>
    <dbReference type="NCBI Taxonomy" id="1209989"/>
    <lineage>
        <taxon>Bacteria</taxon>
        <taxon>Bacillati</taxon>
        <taxon>Bacillota</taxon>
        <taxon>Clostridia</taxon>
        <taxon>Thermosediminibacterales</taxon>
        <taxon>Tepidanaerobacteraceae</taxon>
        <taxon>Tepidanaerobacter</taxon>
    </lineage>
</organism>
<proteinExistence type="predicted"/>